<gene>
    <name evidence="3" type="ORF">GTP46_05030</name>
</gene>
<dbReference type="Proteomes" id="UP000479335">
    <property type="component" value="Unassembled WGS sequence"/>
</dbReference>
<evidence type="ECO:0000313" key="4">
    <source>
        <dbReference type="Proteomes" id="UP000479335"/>
    </source>
</evidence>
<dbReference type="PANTHER" id="PTHR30273">
    <property type="entry name" value="PERIPLASMIC SIGNAL SENSOR AND SIGMA FACTOR ACTIVATOR FECR-RELATED"/>
    <property type="match status" value="1"/>
</dbReference>
<dbReference type="PIRSF" id="PIRSF018266">
    <property type="entry name" value="FecR"/>
    <property type="match status" value="1"/>
</dbReference>
<name>A0A6L8K3H9_9BURK</name>
<reference evidence="3 4" key="1">
    <citation type="submission" date="2019-12" db="EMBL/GenBank/DDBJ databases">
        <title>Novel species isolated from a subtropical stream in China.</title>
        <authorList>
            <person name="Lu H."/>
        </authorList>
    </citation>
    <scope>NUCLEOTIDE SEQUENCE [LARGE SCALE GENOMIC DNA]</scope>
    <source>
        <strain evidence="3 4">FT135W</strain>
    </source>
</reference>
<comment type="caution">
    <text evidence="3">The sequence shown here is derived from an EMBL/GenBank/DDBJ whole genome shotgun (WGS) entry which is preliminary data.</text>
</comment>
<dbReference type="InterPro" id="IPR012373">
    <property type="entry name" value="Ferrdict_sens_TM"/>
</dbReference>
<dbReference type="EMBL" id="WWCN01000003">
    <property type="protein sequence ID" value="MYM22006.1"/>
    <property type="molecule type" value="Genomic_DNA"/>
</dbReference>
<dbReference type="AlphaFoldDB" id="A0A6L8K3H9"/>
<organism evidence="3 4">
    <name type="scientific">Duganella flavida</name>
    <dbReference type="NCBI Taxonomy" id="2692175"/>
    <lineage>
        <taxon>Bacteria</taxon>
        <taxon>Pseudomonadati</taxon>
        <taxon>Pseudomonadota</taxon>
        <taxon>Betaproteobacteria</taxon>
        <taxon>Burkholderiales</taxon>
        <taxon>Oxalobacteraceae</taxon>
        <taxon>Telluria group</taxon>
        <taxon>Duganella</taxon>
    </lineage>
</organism>
<dbReference type="GO" id="GO:0016989">
    <property type="term" value="F:sigma factor antagonist activity"/>
    <property type="evidence" value="ECO:0007669"/>
    <property type="project" value="TreeGrafter"/>
</dbReference>
<dbReference type="Pfam" id="PF16220">
    <property type="entry name" value="DUF4880"/>
    <property type="match status" value="1"/>
</dbReference>
<dbReference type="PANTHER" id="PTHR30273:SF2">
    <property type="entry name" value="PROTEIN FECR"/>
    <property type="match status" value="1"/>
</dbReference>
<dbReference type="InterPro" id="IPR032623">
    <property type="entry name" value="FecR_N"/>
</dbReference>
<dbReference type="InterPro" id="IPR006860">
    <property type="entry name" value="FecR"/>
</dbReference>
<sequence>MKLAPAEHQAVMWEVRLREGDVGAAVLNEFDHWRTAAAANEQAWNALQQRLLRIGGARARDAAAVVHALRTPAVERRRALRAAFGMLALGCGTWALREGVHGLGLDADWQSAVGQRGESALADGTPLAYDADTRIYLGGSATSPVLDLQQGQLLVKSRGQRGGVLSVATEHGTVVTGGAIFNVGRLLERSVVAVSAGSALLRPKGGPAVLVSAGETFHFGRSGAHAAELSFNAVSAWTRGVCVADRMPLAELLDIFSRYRKGLLRVSGPAAKLEISGVFRLEDIERALLQVADILPVRIQRYGRYLTVLSAV</sequence>
<feature type="domain" description="FecR protein" evidence="1">
    <location>
        <begin position="109"/>
        <end position="199"/>
    </location>
</feature>
<proteinExistence type="predicted"/>
<dbReference type="Pfam" id="PF04773">
    <property type="entry name" value="FecR"/>
    <property type="match status" value="1"/>
</dbReference>
<evidence type="ECO:0000259" key="1">
    <source>
        <dbReference type="Pfam" id="PF04773"/>
    </source>
</evidence>
<evidence type="ECO:0000259" key="2">
    <source>
        <dbReference type="Pfam" id="PF16220"/>
    </source>
</evidence>
<evidence type="ECO:0000313" key="3">
    <source>
        <dbReference type="EMBL" id="MYM22006.1"/>
    </source>
</evidence>
<accession>A0A6L8K3H9</accession>
<dbReference type="RefSeq" id="WP_161005532.1">
    <property type="nucleotide sequence ID" value="NZ_WWCN01000003.1"/>
</dbReference>
<protein>
    <submittedName>
        <fullName evidence="3">DUF4880 domain-containing protein</fullName>
    </submittedName>
</protein>
<keyword evidence="4" id="KW-1185">Reference proteome</keyword>
<feature type="domain" description="FecR N-terminal" evidence="2">
    <location>
        <begin position="9"/>
        <end position="49"/>
    </location>
</feature>